<dbReference type="Proteomes" id="UP000250991">
    <property type="component" value="Unassembled WGS sequence"/>
</dbReference>
<evidence type="ECO:0000313" key="1">
    <source>
        <dbReference type="EMBL" id="SQD05439.1"/>
    </source>
</evidence>
<evidence type="ECO:0000313" key="2">
    <source>
        <dbReference type="Proteomes" id="UP000250991"/>
    </source>
</evidence>
<accession>A0A2X3M2D2</accession>
<proteinExistence type="predicted"/>
<organism evidence="1 2">
    <name type="scientific">Escherichia coli</name>
    <dbReference type="NCBI Taxonomy" id="562"/>
    <lineage>
        <taxon>Bacteria</taxon>
        <taxon>Pseudomonadati</taxon>
        <taxon>Pseudomonadota</taxon>
        <taxon>Gammaproteobacteria</taxon>
        <taxon>Enterobacterales</taxon>
        <taxon>Enterobacteriaceae</taxon>
        <taxon>Escherichia</taxon>
    </lineage>
</organism>
<protein>
    <submittedName>
        <fullName evidence="1">Chromosome partition protein</fullName>
    </submittedName>
</protein>
<dbReference type="EMBL" id="UARW01000010">
    <property type="protein sequence ID" value="SQD05439.1"/>
    <property type="molecule type" value="Genomic_DNA"/>
</dbReference>
<sequence>MSNHENDNQQQRIQFEQAKEGVTALNRILPRLNLLADDSLADRVDEIRERLG</sequence>
<gene>
    <name evidence="1" type="primary">mukB_4</name>
    <name evidence="1" type="ORF">NCTC8009_06000</name>
</gene>
<name>A0A2X3M2D2_ECOLX</name>
<reference evidence="1 2" key="1">
    <citation type="submission" date="2018-06" db="EMBL/GenBank/DDBJ databases">
        <authorList>
            <consortium name="Pathogen Informatics"/>
            <person name="Doyle S."/>
        </authorList>
    </citation>
    <scope>NUCLEOTIDE SEQUENCE [LARGE SCALE GENOMIC DNA]</scope>
    <source>
        <strain evidence="1 2">NCTC8009</strain>
    </source>
</reference>
<dbReference type="AlphaFoldDB" id="A0A2X3M2D2"/>